<protein>
    <recommendedName>
        <fullName evidence="1">Reverse transcriptase/retrotransposon-derived protein RNase H-like domain-containing protein</fullName>
    </recommendedName>
</protein>
<dbReference type="InterPro" id="IPR043128">
    <property type="entry name" value="Rev_trsase/Diguanyl_cyclase"/>
</dbReference>
<dbReference type="Gene3D" id="3.30.70.270">
    <property type="match status" value="1"/>
</dbReference>
<keyword evidence="3" id="KW-1185">Reference proteome</keyword>
<reference evidence="2" key="1">
    <citation type="submission" date="2018-05" db="EMBL/GenBank/DDBJ databases">
        <title>Draft genome of Mucuna pruriens seed.</title>
        <authorList>
            <person name="Nnadi N.E."/>
            <person name="Vos R."/>
            <person name="Hasami M.H."/>
            <person name="Devisetty U.K."/>
            <person name="Aguiy J.C."/>
        </authorList>
    </citation>
    <scope>NUCLEOTIDE SEQUENCE [LARGE SCALE GENOMIC DNA]</scope>
    <source>
        <strain evidence="2">JCA_2017</strain>
    </source>
</reference>
<gene>
    <name evidence="2" type="ORF">CR513_12311</name>
</gene>
<evidence type="ECO:0000313" key="3">
    <source>
        <dbReference type="Proteomes" id="UP000257109"/>
    </source>
</evidence>
<dbReference type="AlphaFoldDB" id="A0A371HMY7"/>
<dbReference type="OrthoDB" id="1938451at2759"/>
<dbReference type="InterPro" id="IPR043502">
    <property type="entry name" value="DNA/RNA_pol_sf"/>
</dbReference>
<sequence>MLIWSPGWKIHGIYADRERIEANLEKYQVVINMRSLITALSRFLSRSAEAALPIFHNLKKNEKFSWIIKSEEAFQKMKAMLATPPILTRPTPGKPLLVYLSISNDVASAAIVQEGREPIASLLRKQSPTGPREKVSKN</sequence>
<accession>A0A371HMY7</accession>
<dbReference type="SUPFAM" id="SSF56672">
    <property type="entry name" value="DNA/RNA polymerases"/>
    <property type="match status" value="1"/>
</dbReference>
<dbReference type="Pfam" id="PF17919">
    <property type="entry name" value="RT_RNaseH_2"/>
    <property type="match status" value="1"/>
</dbReference>
<feature type="non-terminal residue" evidence="2">
    <location>
        <position position="1"/>
    </location>
</feature>
<comment type="caution">
    <text evidence="2">The sequence shown here is derived from an EMBL/GenBank/DDBJ whole genome shotgun (WGS) entry which is preliminary data.</text>
</comment>
<dbReference type="Proteomes" id="UP000257109">
    <property type="component" value="Unassembled WGS sequence"/>
</dbReference>
<dbReference type="InterPro" id="IPR041577">
    <property type="entry name" value="RT_RNaseH_2"/>
</dbReference>
<organism evidence="2 3">
    <name type="scientific">Mucuna pruriens</name>
    <name type="common">Velvet bean</name>
    <name type="synonym">Dolichos pruriens</name>
    <dbReference type="NCBI Taxonomy" id="157652"/>
    <lineage>
        <taxon>Eukaryota</taxon>
        <taxon>Viridiplantae</taxon>
        <taxon>Streptophyta</taxon>
        <taxon>Embryophyta</taxon>
        <taxon>Tracheophyta</taxon>
        <taxon>Spermatophyta</taxon>
        <taxon>Magnoliopsida</taxon>
        <taxon>eudicotyledons</taxon>
        <taxon>Gunneridae</taxon>
        <taxon>Pentapetalae</taxon>
        <taxon>rosids</taxon>
        <taxon>fabids</taxon>
        <taxon>Fabales</taxon>
        <taxon>Fabaceae</taxon>
        <taxon>Papilionoideae</taxon>
        <taxon>50 kb inversion clade</taxon>
        <taxon>NPAAA clade</taxon>
        <taxon>indigoferoid/millettioid clade</taxon>
        <taxon>Phaseoleae</taxon>
        <taxon>Mucuna</taxon>
    </lineage>
</organism>
<evidence type="ECO:0000313" key="2">
    <source>
        <dbReference type="EMBL" id="RDY04044.1"/>
    </source>
</evidence>
<evidence type="ECO:0000259" key="1">
    <source>
        <dbReference type="Pfam" id="PF17919"/>
    </source>
</evidence>
<feature type="domain" description="Reverse transcriptase/retrotransposon-derived protein RNase H-like" evidence="1">
    <location>
        <begin position="66"/>
        <end position="127"/>
    </location>
</feature>
<dbReference type="EMBL" id="QJKJ01002159">
    <property type="protein sequence ID" value="RDY04044.1"/>
    <property type="molecule type" value="Genomic_DNA"/>
</dbReference>
<name>A0A371HMY7_MUCPR</name>
<proteinExistence type="predicted"/>